<sequence length="134" mass="15262">MRKFMRTRAASPPPPPPLPPLAKTNGVTNGVGSGPRRDDHSTLTRYWDEPEDGELWEDPDFPAAPASLGDRRLAQRTVWLRPHKYSMFSSSSDAISGVKDINERRRRHLVVEHREFIQNKLNIMNITASLFLLC</sequence>
<dbReference type="Proteomes" id="UP000838878">
    <property type="component" value="Chromosome 2"/>
</dbReference>
<feature type="region of interest" description="Disordered" evidence="1">
    <location>
        <begin position="1"/>
        <end position="43"/>
    </location>
</feature>
<dbReference type="AlphaFoldDB" id="A0A8J9YAH2"/>
<organism evidence="2 3">
    <name type="scientific">Brenthis ino</name>
    <name type="common">lesser marbled fritillary</name>
    <dbReference type="NCBI Taxonomy" id="405034"/>
    <lineage>
        <taxon>Eukaryota</taxon>
        <taxon>Metazoa</taxon>
        <taxon>Ecdysozoa</taxon>
        <taxon>Arthropoda</taxon>
        <taxon>Hexapoda</taxon>
        <taxon>Insecta</taxon>
        <taxon>Pterygota</taxon>
        <taxon>Neoptera</taxon>
        <taxon>Endopterygota</taxon>
        <taxon>Lepidoptera</taxon>
        <taxon>Glossata</taxon>
        <taxon>Ditrysia</taxon>
        <taxon>Papilionoidea</taxon>
        <taxon>Nymphalidae</taxon>
        <taxon>Heliconiinae</taxon>
        <taxon>Argynnini</taxon>
        <taxon>Brenthis</taxon>
    </lineage>
</organism>
<evidence type="ECO:0000313" key="3">
    <source>
        <dbReference type="Proteomes" id="UP000838878"/>
    </source>
</evidence>
<reference evidence="2" key="1">
    <citation type="submission" date="2021-12" db="EMBL/GenBank/DDBJ databases">
        <authorList>
            <person name="Martin H S."/>
        </authorList>
    </citation>
    <scope>NUCLEOTIDE SEQUENCE</scope>
</reference>
<keyword evidence="3" id="KW-1185">Reference proteome</keyword>
<evidence type="ECO:0000313" key="2">
    <source>
        <dbReference type="EMBL" id="CAH0720611.1"/>
    </source>
</evidence>
<feature type="non-terminal residue" evidence="2">
    <location>
        <position position="134"/>
    </location>
</feature>
<proteinExistence type="predicted"/>
<name>A0A8J9YAH2_9NEOP</name>
<dbReference type="OrthoDB" id="6930251at2759"/>
<gene>
    <name evidence="2" type="ORF">BINO364_LOCUS6822</name>
</gene>
<accession>A0A8J9YAH2</accession>
<protein>
    <submittedName>
        <fullName evidence="2">Uncharacterized protein</fullName>
    </submittedName>
</protein>
<dbReference type="EMBL" id="OV170222">
    <property type="protein sequence ID" value="CAH0720611.1"/>
    <property type="molecule type" value="Genomic_DNA"/>
</dbReference>
<feature type="compositionally biased region" description="Pro residues" evidence="1">
    <location>
        <begin position="11"/>
        <end position="20"/>
    </location>
</feature>
<evidence type="ECO:0000256" key="1">
    <source>
        <dbReference type="SAM" id="MobiDB-lite"/>
    </source>
</evidence>